<protein>
    <submittedName>
        <fullName evidence="1">Phytanoyl-CoA dioxygenase</fullName>
    </submittedName>
</protein>
<dbReference type="RefSeq" id="WP_038658207.1">
    <property type="nucleotide sequence ID" value="NZ_CP009571.1"/>
</dbReference>
<keyword evidence="1" id="KW-0223">Dioxygenase</keyword>
<dbReference type="eggNOG" id="COG5285">
    <property type="taxonomic scope" value="Bacteria"/>
</dbReference>
<name>A0A097EC72_9SPHN</name>
<dbReference type="KEGG" id="stax:MC45_00330"/>
<evidence type="ECO:0000313" key="2">
    <source>
        <dbReference type="Proteomes" id="UP000033200"/>
    </source>
</evidence>
<dbReference type="STRING" id="1549858.MC45_00330"/>
<keyword evidence="1" id="KW-0560">Oxidoreductase</keyword>
<dbReference type="SUPFAM" id="SSF51197">
    <property type="entry name" value="Clavaminate synthase-like"/>
    <property type="match status" value="1"/>
</dbReference>
<sequence>MLSTVCRSANLTLNDDGAQLFAQALDEAACDRLETALAALPTSRPGVRIGEGRQLQPFLNDAGPVGAIATSVLGEQARPVRAILFDKTAERNWALGWHQDRTIVVEKRIDTDGYGPWTVKSGLIQVEPPFEIIERMVTLRIHLDAVDERNAPLRIVPGSHRLGRLPEAEIGRVVTSFGERLCLAERGDVWLYATSIVHGSLAADPPRRRRVLQIDFSADAAPGPLAWRGM</sequence>
<dbReference type="EMBL" id="CP009571">
    <property type="protein sequence ID" value="AIT05143.1"/>
    <property type="molecule type" value="Genomic_DNA"/>
</dbReference>
<organism evidence="1 2">
    <name type="scientific">Sphingomonas taxi</name>
    <dbReference type="NCBI Taxonomy" id="1549858"/>
    <lineage>
        <taxon>Bacteria</taxon>
        <taxon>Pseudomonadati</taxon>
        <taxon>Pseudomonadota</taxon>
        <taxon>Alphaproteobacteria</taxon>
        <taxon>Sphingomonadales</taxon>
        <taxon>Sphingomonadaceae</taxon>
        <taxon>Sphingomonas</taxon>
    </lineage>
</organism>
<gene>
    <name evidence="1" type="ORF">MC45_00330</name>
</gene>
<evidence type="ECO:0000313" key="1">
    <source>
        <dbReference type="EMBL" id="AIT05143.1"/>
    </source>
</evidence>
<dbReference type="InterPro" id="IPR008775">
    <property type="entry name" value="Phytyl_CoA_dOase-like"/>
</dbReference>
<dbReference type="Gene3D" id="2.60.120.620">
    <property type="entry name" value="q2cbj1_9rhob like domain"/>
    <property type="match status" value="1"/>
</dbReference>
<accession>A0A097EC72</accession>
<keyword evidence="2" id="KW-1185">Reference proteome</keyword>
<dbReference type="GO" id="GO:0016706">
    <property type="term" value="F:2-oxoglutarate-dependent dioxygenase activity"/>
    <property type="evidence" value="ECO:0007669"/>
    <property type="project" value="UniProtKB-ARBA"/>
</dbReference>
<dbReference type="Proteomes" id="UP000033200">
    <property type="component" value="Chromosome"/>
</dbReference>
<reference evidence="1 2" key="1">
    <citation type="submission" date="2014-09" db="EMBL/GenBank/DDBJ databases">
        <title>Using Illumina technology Improving SMRT sequencing Genome Assembly by RASTools.</title>
        <authorList>
            <person name="Zhou Y."/>
            <person name="Ma T."/>
            <person name="Liu T."/>
        </authorList>
    </citation>
    <scope>NUCLEOTIDE SEQUENCE [LARGE SCALE GENOMIC DNA]</scope>
    <source>
        <strain evidence="1 2">ATCC 55669</strain>
    </source>
</reference>
<dbReference type="Pfam" id="PF05721">
    <property type="entry name" value="PhyH"/>
    <property type="match status" value="1"/>
</dbReference>
<dbReference type="AlphaFoldDB" id="A0A097EC72"/>
<dbReference type="HOGENOM" id="CLU_085070_0_0_5"/>
<proteinExistence type="predicted"/>